<keyword evidence="1" id="KW-0472">Membrane</keyword>
<gene>
    <name evidence="2" type="ORF">Pyn_14134</name>
</gene>
<dbReference type="EMBL" id="PJQY01001646">
    <property type="protein sequence ID" value="PQQ00831.1"/>
    <property type="molecule type" value="Genomic_DNA"/>
</dbReference>
<organism evidence="2 3">
    <name type="scientific">Prunus yedoensis var. nudiflora</name>
    <dbReference type="NCBI Taxonomy" id="2094558"/>
    <lineage>
        <taxon>Eukaryota</taxon>
        <taxon>Viridiplantae</taxon>
        <taxon>Streptophyta</taxon>
        <taxon>Embryophyta</taxon>
        <taxon>Tracheophyta</taxon>
        <taxon>Spermatophyta</taxon>
        <taxon>Magnoliopsida</taxon>
        <taxon>eudicotyledons</taxon>
        <taxon>Gunneridae</taxon>
        <taxon>Pentapetalae</taxon>
        <taxon>rosids</taxon>
        <taxon>fabids</taxon>
        <taxon>Rosales</taxon>
        <taxon>Rosaceae</taxon>
        <taxon>Amygdaloideae</taxon>
        <taxon>Amygdaleae</taxon>
        <taxon>Prunus</taxon>
    </lineage>
</organism>
<dbReference type="Proteomes" id="UP000250321">
    <property type="component" value="Unassembled WGS sequence"/>
</dbReference>
<proteinExistence type="predicted"/>
<feature type="transmembrane region" description="Helical" evidence="1">
    <location>
        <begin position="260"/>
        <end position="281"/>
    </location>
</feature>
<reference evidence="2 3" key="1">
    <citation type="submission" date="2018-02" db="EMBL/GenBank/DDBJ databases">
        <title>Draft genome of wild Prunus yedoensis var. nudiflora.</title>
        <authorList>
            <person name="Baek S."/>
            <person name="Kim J.-H."/>
            <person name="Choi K."/>
            <person name="Kim G.-B."/>
            <person name="Cho A."/>
            <person name="Jang H."/>
            <person name="Shin C.-H."/>
            <person name="Yu H.-J."/>
            <person name="Mun J.-H."/>
        </authorList>
    </citation>
    <scope>NUCLEOTIDE SEQUENCE [LARGE SCALE GENOMIC DNA]</scope>
    <source>
        <strain evidence="3">cv. Jeju island</strain>
        <tissue evidence="2">Leaf</tissue>
    </source>
</reference>
<feature type="transmembrane region" description="Helical" evidence="1">
    <location>
        <begin position="131"/>
        <end position="150"/>
    </location>
</feature>
<keyword evidence="1" id="KW-1133">Transmembrane helix</keyword>
<sequence>MQGLKARILASFAVLSLIYYGVVSPFLALERVYSPSHRVQIKQLRARDRVRHARLLQNVAGGVVNFPVHGSSEPNLAGEYIMLFRFEETPFWVSQVTKVEEPCLALTGPTSDFSRHHHFAETQGLKARIPASFAVLSLVYCGVVSIFLSLEQVYPPNHRVQIEQLQARDRVRHARLLQNVAGGVVNFPVHGSSEPNLAGGLESLVNASREYIMLFLFEETPFWVSQVTKVEEPCPALTGPTSDFSRHHHFAEMQGLKARILASFAVLSLVYYGIVSTFLSLERVYPPSNRVQIEQLRARDRVRHARLLQNVAGGVVNFPVHGSSEPNLAG</sequence>
<protein>
    <submittedName>
        <fullName evidence="2">Uncharacterized protein</fullName>
    </submittedName>
</protein>
<evidence type="ECO:0000256" key="1">
    <source>
        <dbReference type="SAM" id="Phobius"/>
    </source>
</evidence>
<keyword evidence="1" id="KW-0812">Transmembrane</keyword>
<evidence type="ECO:0000313" key="3">
    <source>
        <dbReference type="Proteomes" id="UP000250321"/>
    </source>
</evidence>
<feature type="transmembrane region" description="Helical" evidence="1">
    <location>
        <begin position="6"/>
        <end position="29"/>
    </location>
</feature>
<keyword evidence="3" id="KW-1185">Reference proteome</keyword>
<accession>A0A314Y855</accession>
<comment type="caution">
    <text evidence="2">The sequence shown here is derived from an EMBL/GenBank/DDBJ whole genome shotgun (WGS) entry which is preliminary data.</text>
</comment>
<dbReference type="STRING" id="2094558.A0A314Y855"/>
<evidence type="ECO:0000313" key="2">
    <source>
        <dbReference type="EMBL" id="PQQ00831.1"/>
    </source>
</evidence>
<name>A0A314Y855_PRUYE</name>
<dbReference type="AlphaFoldDB" id="A0A314Y855"/>
<dbReference type="OrthoDB" id="1741738at2759"/>